<dbReference type="EMBL" id="LPUY01000088">
    <property type="protein sequence ID" value="KUP91747.1"/>
    <property type="molecule type" value="Genomic_DNA"/>
</dbReference>
<sequence>MFPNYLPSVNKYGLVIGVPGLRSSVRMCVNMGDAFTVAVTDSATSVRATMHSGRQI</sequence>
<comment type="caution">
    <text evidence="1">The sequence shown here is derived from an EMBL/GenBank/DDBJ whole genome shotgun (WGS) entry which is preliminary data.</text>
</comment>
<dbReference type="Proteomes" id="UP000068382">
    <property type="component" value="Unassembled WGS sequence"/>
</dbReference>
<dbReference type="AlphaFoldDB" id="A0A132BV94"/>
<evidence type="ECO:0000313" key="1">
    <source>
        <dbReference type="EMBL" id="KUP91747.1"/>
    </source>
</evidence>
<name>A0A132BV94_9RHOB</name>
<protein>
    <submittedName>
        <fullName evidence="1">Uncharacterized protein</fullName>
    </submittedName>
</protein>
<keyword evidence="2" id="KW-1185">Reference proteome</keyword>
<proteinExistence type="predicted"/>
<organism evidence="1 2">
    <name type="scientific">Tritonibacter horizontis</name>
    <dbReference type="NCBI Taxonomy" id="1768241"/>
    <lineage>
        <taxon>Bacteria</taxon>
        <taxon>Pseudomonadati</taxon>
        <taxon>Pseudomonadota</taxon>
        <taxon>Alphaproteobacteria</taxon>
        <taxon>Rhodobacterales</taxon>
        <taxon>Paracoccaceae</taxon>
        <taxon>Tritonibacter</taxon>
    </lineage>
</organism>
<reference evidence="1 2" key="1">
    <citation type="submission" date="2015-12" db="EMBL/GenBank/DDBJ databases">
        <title>Genome sequence of the marine Rhodobacteraceae strain O3.65, Candidatus Tritonibacter horizontis.</title>
        <authorList>
            <person name="Poehlein A."/>
            <person name="Giebel H.A."/>
            <person name="Voget S."/>
            <person name="Brinkhoff T."/>
        </authorList>
    </citation>
    <scope>NUCLEOTIDE SEQUENCE [LARGE SCALE GENOMIC DNA]</scope>
    <source>
        <strain evidence="1 2">O3.65</strain>
    </source>
</reference>
<gene>
    <name evidence="1" type="ORF">TRIHO_34080</name>
</gene>
<evidence type="ECO:0000313" key="2">
    <source>
        <dbReference type="Proteomes" id="UP000068382"/>
    </source>
</evidence>
<accession>A0A132BV94</accession>